<feature type="transmembrane region" description="Helical" evidence="8">
    <location>
        <begin position="181"/>
        <end position="201"/>
    </location>
</feature>
<feature type="transmembrane region" description="Helical" evidence="8">
    <location>
        <begin position="148"/>
        <end position="169"/>
    </location>
</feature>
<feature type="domain" description="MotA/TolQ/ExbB proton channel" evidence="9">
    <location>
        <begin position="101"/>
        <end position="219"/>
    </location>
</feature>
<keyword evidence="7 8" id="KW-0472">Membrane</keyword>
<evidence type="ECO:0000256" key="5">
    <source>
        <dbReference type="ARBA" id="ARBA00022692"/>
    </source>
</evidence>
<evidence type="ECO:0000256" key="6">
    <source>
        <dbReference type="ARBA" id="ARBA00022989"/>
    </source>
</evidence>
<dbReference type="OrthoDB" id="9806929at2"/>
<dbReference type="Pfam" id="PF01618">
    <property type="entry name" value="MotA_ExbB"/>
    <property type="match status" value="1"/>
</dbReference>
<gene>
    <name evidence="10" type="ORF">EDC14_101593</name>
</gene>
<feature type="transmembrane region" description="Helical" evidence="8">
    <location>
        <begin position="37"/>
        <end position="60"/>
    </location>
</feature>
<feature type="transmembrane region" description="Helical" evidence="8">
    <location>
        <begin position="7"/>
        <end position="31"/>
    </location>
</feature>
<dbReference type="PROSITE" id="PS01307">
    <property type="entry name" value="MOTA"/>
    <property type="match status" value="1"/>
</dbReference>
<dbReference type="Proteomes" id="UP000295008">
    <property type="component" value="Unassembled WGS sequence"/>
</dbReference>
<dbReference type="AlphaFoldDB" id="A0A4R1RL17"/>
<dbReference type="PANTHER" id="PTHR30433:SF2">
    <property type="entry name" value="MOTILITY PROTEIN A"/>
    <property type="match status" value="1"/>
</dbReference>
<dbReference type="GO" id="GO:0005886">
    <property type="term" value="C:plasma membrane"/>
    <property type="evidence" value="ECO:0007669"/>
    <property type="project" value="UniProtKB-SubCell"/>
</dbReference>
<evidence type="ECO:0000259" key="9">
    <source>
        <dbReference type="Pfam" id="PF01618"/>
    </source>
</evidence>
<comment type="similarity">
    <text evidence="2">Belongs to the MotA family.</text>
</comment>
<keyword evidence="3" id="KW-0813">Transport</keyword>
<reference evidence="10 11" key="1">
    <citation type="submission" date="2019-03" db="EMBL/GenBank/DDBJ databases">
        <title>Genomic Encyclopedia of Type Strains, Phase IV (KMG-IV): sequencing the most valuable type-strain genomes for metagenomic binning, comparative biology and taxonomic classification.</title>
        <authorList>
            <person name="Goeker M."/>
        </authorList>
    </citation>
    <scope>NUCLEOTIDE SEQUENCE [LARGE SCALE GENOMIC DNA]</scope>
    <source>
        <strain evidence="10 11">LX-B</strain>
    </source>
</reference>
<evidence type="ECO:0000256" key="8">
    <source>
        <dbReference type="SAM" id="Phobius"/>
    </source>
</evidence>
<dbReference type="RefSeq" id="WP_132014787.1">
    <property type="nucleotide sequence ID" value="NZ_SLUN01000015.1"/>
</dbReference>
<dbReference type="InterPro" id="IPR047055">
    <property type="entry name" value="MotA-like"/>
</dbReference>
<comment type="caution">
    <text evidence="10">The sequence shown here is derived from an EMBL/GenBank/DDBJ whole genome shotgun (WGS) entry which is preliminary data.</text>
</comment>
<comment type="subcellular location">
    <subcellularLocation>
        <location evidence="1">Cell membrane</location>
        <topology evidence="1">Multi-pass membrane protein</topology>
    </subcellularLocation>
</comment>
<dbReference type="GO" id="GO:0071978">
    <property type="term" value="P:bacterial-type flagellum-dependent swarming motility"/>
    <property type="evidence" value="ECO:0007669"/>
    <property type="project" value="InterPro"/>
</dbReference>
<dbReference type="InterPro" id="IPR002898">
    <property type="entry name" value="MotA_ExbB_proton_chnl"/>
</dbReference>
<evidence type="ECO:0000313" key="11">
    <source>
        <dbReference type="Proteomes" id="UP000295008"/>
    </source>
</evidence>
<evidence type="ECO:0000256" key="7">
    <source>
        <dbReference type="ARBA" id="ARBA00023136"/>
    </source>
</evidence>
<evidence type="ECO:0000313" key="10">
    <source>
        <dbReference type="EMBL" id="TCL66550.1"/>
    </source>
</evidence>
<evidence type="ECO:0000256" key="2">
    <source>
        <dbReference type="ARBA" id="ARBA00008038"/>
    </source>
</evidence>
<protein>
    <submittedName>
        <fullName evidence="10">Chemotaxis protein MotA</fullName>
    </submittedName>
</protein>
<keyword evidence="11" id="KW-1185">Reference proteome</keyword>
<organism evidence="10 11">
    <name type="scientific">Hydrogenispora ethanolica</name>
    <dbReference type="NCBI Taxonomy" id="1082276"/>
    <lineage>
        <taxon>Bacteria</taxon>
        <taxon>Bacillati</taxon>
        <taxon>Bacillota</taxon>
        <taxon>Hydrogenispora</taxon>
    </lineage>
</organism>
<sequence>MKNFSTTLGVVGGFALLAIGISLNGSLLGFFDVPSLFITFGGSIMALLVNYSFGQFVTAFKSLKQAFFPKDVRPQELIDAIVGYAKKARRDGILSLEDETQTLEDPFLKKGVQLLVDGTDPELVRNILEVEIAVMEERHKNNKAFYDSWAVLAPGFGMIGTVIGLIQMLGHLEDVSKIGPAMAVALITTLYGAVWANLFCIPVAGKLAKLSSVEIMIRQMIVEGILSIQAGENPRLIGEKLMAFLTPVQRAEFLSQSVGQGRAQEVRSLG</sequence>
<keyword evidence="5 8" id="KW-0812">Transmembrane</keyword>
<keyword evidence="4" id="KW-1003">Cell membrane</keyword>
<name>A0A4R1RL17_HYDET</name>
<dbReference type="GO" id="GO:0006935">
    <property type="term" value="P:chemotaxis"/>
    <property type="evidence" value="ECO:0007669"/>
    <property type="project" value="InterPro"/>
</dbReference>
<evidence type="ECO:0000256" key="3">
    <source>
        <dbReference type="ARBA" id="ARBA00022448"/>
    </source>
</evidence>
<evidence type="ECO:0000256" key="4">
    <source>
        <dbReference type="ARBA" id="ARBA00022475"/>
    </source>
</evidence>
<accession>A0A4R1RL17</accession>
<dbReference type="PANTHER" id="PTHR30433">
    <property type="entry name" value="CHEMOTAXIS PROTEIN MOTA"/>
    <property type="match status" value="1"/>
</dbReference>
<proteinExistence type="inferred from homology"/>
<evidence type="ECO:0000256" key="1">
    <source>
        <dbReference type="ARBA" id="ARBA00004651"/>
    </source>
</evidence>
<dbReference type="EMBL" id="SLUN01000015">
    <property type="protein sequence ID" value="TCL66550.1"/>
    <property type="molecule type" value="Genomic_DNA"/>
</dbReference>
<dbReference type="InterPro" id="IPR000540">
    <property type="entry name" value="Flag_MotA_CS"/>
</dbReference>
<keyword evidence="6 8" id="KW-1133">Transmembrane helix</keyword>